<dbReference type="PANTHER" id="PTHR28494">
    <property type="entry name" value="UPF0600 PROTEIN C5ORF51"/>
    <property type="match status" value="1"/>
</dbReference>
<dbReference type="GO" id="GO:0000423">
    <property type="term" value="P:mitophagy"/>
    <property type="evidence" value="ECO:0007669"/>
    <property type="project" value="InterPro"/>
</dbReference>
<dbReference type="EMBL" id="JARKHS020024138">
    <property type="protein sequence ID" value="KAK8768331.1"/>
    <property type="molecule type" value="Genomic_DNA"/>
</dbReference>
<organism evidence="1 2">
    <name type="scientific">Amblyomma americanum</name>
    <name type="common">Lone star tick</name>
    <dbReference type="NCBI Taxonomy" id="6943"/>
    <lineage>
        <taxon>Eukaryota</taxon>
        <taxon>Metazoa</taxon>
        <taxon>Ecdysozoa</taxon>
        <taxon>Arthropoda</taxon>
        <taxon>Chelicerata</taxon>
        <taxon>Arachnida</taxon>
        <taxon>Acari</taxon>
        <taxon>Parasitiformes</taxon>
        <taxon>Ixodida</taxon>
        <taxon>Ixodoidea</taxon>
        <taxon>Ixodidae</taxon>
        <taxon>Amblyomminae</taxon>
        <taxon>Amblyomma</taxon>
    </lineage>
</organism>
<reference evidence="1 2" key="1">
    <citation type="journal article" date="2023" name="Arcadia Sci">
        <title>De novo assembly of a long-read Amblyomma americanum tick genome.</title>
        <authorList>
            <person name="Chou S."/>
            <person name="Poskanzer K.E."/>
            <person name="Rollins M."/>
            <person name="Thuy-Boun P.S."/>
        </authorList>
    </citation>
    <scope>NUCLEOTIDE SEQUENCE [LARGE SCALE GENOMIC DNA]</scope>
    <source>
        <strain evidence="1">F_SG_1</strain>
        <tissue evidence="1">Salivary glands</tissue>
    </source>
</reference>
<accession>A0AAQ4E0U1</accession>
<dbReference type="PANTHER" id="PTHR28494:SF1">
    <property type="entry name" value="RAB7A-INTERACTING MON1-CCZ1 COMPLEX SUBUNIT 1"/>
    <property type="match status" value="1"/>
</dbReference>
<proteinExistence type="predicted"/>
<protein>
    <submittedName>
        <fullName evidence="1">Uncharacterized protein</fullName>
    </submittedName>
</protein>
<dbReference type="AlphaFoldDB" id="A0AAQ4E0U1"/>
<dbReference type="Pfam" id="PF17716">
    <property type="entry name" value="RIMC1"/>
    <property type="match status" value="1"/>
</dbReference>
<evidence type="ECO:0000313" key="1">
    <source>
        <dbReference type="EMBL" id="KAK8768331.1"/>
    </source>
</evidence>
<dbReference type="Proteomes" id="UP001321473">
    <property type="component" value="Unassembled WGS sequence"/>
</dbReference>
<keyword evidence="2" id="KW-1185">Reference proteome</keyword>
<comment type="caution">
    <text evidence="1">The sequence shown here is derived from an EMBL/GenBank/DDBJ whole genome shotgun (WGS) entry which is preliminary data.</text>
</comment>
<evidence type="ECO:0000313" key="2">
    <source>
        <dbReference type="Proteomes" id="UP001321473"/>
    </source>
</evidence>
<sequence>MVETEPKLNIMNHTEKRNVLKARLEIKSERLLSERNDLRQNAKEGTCTSSKDGEGHQHWVAMEEAAAKEITDEVDNLIRIVEDLKIKSVVPTLLESSFSKLLELKGRLKQGKLSKDTSSKEVLQDLAKVVLDITYCRENRLADNDFSDSDSLERVHAIIRSLEHVENITKHTGFGTVVEGLGEELAECIEWRKGALVYMFCQSKEGDDDHSWLNANHDTFLALLQQGIQHLTAMLNIRRPLNAEDVTVLSSESDVLELLEKGIYSDVHALSLMYGGEMCYWLVTYSRRWDRPLDTAQALPLGKRLLQDYIGAVEGPLQDAGWNCARARMLLAQLDEEAQC</sequence>
<name>A0AAQ4E0U1_AMBAM</name>
<dbReference type="InterPro" id="IPR037657">
    <property type="entry name" value="RIMC1"/>
</dbReference>
<gene>
    <name evidence="1" type="ORF">V5799_015204</name>
</gene>